<dbReference type="Pfam" id="PF12796">
    <property type="entry name" value="Ank_2"/>
    <property type="match status" value="2"/>
</dbReference>
<organism evidence="4 5">
    <name type="scientific">Exiguobacterium acetylicum</name>
    <name type="common">Brevibacterium acetylicum</name>
    <dbReference type="NCBI Taxonomy" id="41170"/>
    <lineage>
        <taxon>Bacteria</taxon>
        <taxon>Bacillati</taxon>
        <taxon>Bacillota</taxon>
        <taxon>Bacilli</taxon>
        <taxon>Bacillales</taxon>
        <taxon>Bacillales Family XII. Incertae Sedis</taxon>
        <taxon>Exiguobacterium</taxon>
    </lineage>
</organism>
<feature type="repeat" description="ANK" evidence="3">
    <location>
        <begin position="67"/>
        <end position="99"/>
    </location>
</feature>
<dbReference type="PRINTS" id="PR01415">
    <property type="entry name" value="ANKYRIN"/>
</dbReference>
<dbReference type="InterPro" id="IPR036770">
    <property type="entry name" value="Ankyrin_rpt-contain_sf"/>
</dbReference>
<keyword evidence="5" id="KW-1185">Reference proteome</keyword>
<gene>
    <name evidence="4" type="ORF">KKI46_07065</name>
</gene>
<name>A0ABX8GCR7_EXIAC</name>
<dbReference type="PROSITE" id="PS50297">
    <property type="entry name" value="ANK_REP_REGION"/>
    <property type="match status" value="4"/>
</dbReference>
<reference evidence="4 5" key="1">
    <citation type="submission" date="2021-05" db="EMBL/GenBank/DDBJ databases">
        <title>Biocontrol using Exiguobacterium acetylicum SI17 against litchi downy blight caused by Peronophythora litchii.</title>
        <authorList>
            <person name="Zheng L."/>
        </authorList>
    </citation>
    <scope>NUCLEOTIDE SEQUENCE [LARGE SCALE GENOMIC DNA]</scope>
    <source>
        <strain evidence="4 5">SI17</strain>
    </source>
</reference>
<dbReference type="GeneID" id="88811429"/>
<dbReference type="EMBL" id="CP075897">
    <property type="protein sequence ID" value="QWB31399.1"/>
    <property type="molecule type" value="Genomic_DNA"/>
</dbReference>
<feature type="repeat" description="ANK" evidence="3">
    <location>
        <begin position="34"/>
        <end position="66"/>
    </location>
</feature>
<protein>
    <submittedName>
        <fullName evidence="4">Ankyrin repeat domain-containing protein</fullName>
    </submittedName>
</protein>
<keyword evidence="1" id="KW-0677">Repeat</keyword>
<dbReference type="SUPFAM" id="SSF48403">
    <property type="entry name" value="Ankyrin repeat"/>
    <property type="match status" value="1"/>
</dbReference>
<dbReference type="RefSeq" id="WP_064300045.1">
    <property type="nucleotide sequence ID" value="NZ_CP075897.1"/>
</dbReference>
<keyword evidence="2 3" id="KW-0040">ANK repeat</keyword>
<dbReference type="Proteomes" id="UP000679498">
    <property type="component" value="Chromosome"/>
</dbReference>
<dbReference type="PROSITE" id="PS50088">
    <property type="entry name" value="ANK_REPEAT"/>
    <property type="match status" value="4"/>
</dbReference>
<feature type="repeat" description="ANK" evidence="3">
    <location>
        <begin position="168"/>
        <end position="200"/>
    </location>
</feature>
<accession>A0ABX8GCR7</accession>
<evidence type="ECO:0000313" key="4">
    <source>
        <dbReference type="EMBL" id="QWB31399.1"/>
    </source>
</evidence>
<dbReference type="InterPro" id="IPR002110">
    <property type="entry name" value="Ankyrin_rpt"/>
</dbReference>
<evidence type="ECO:0000313" key="5">
    <source>
        <dbReference type="Proteomes" id="UP000679498"/>
    </source>
</evidence>
<dbReference type="PANTHER" id="PTHR24171">
    <property type="entry name" value="ANKYRIN REPEAT DOMAIN-CONTAINING PROTEIN 39-RELATED"/>
    <property type="match status" value="1"/>
</dbReference>
<dbReference type="SMART" id="SM00248">
    <property type="entry name" value="ANK"/>
    <property type="match status" value="7"/>
</dbReference>
<dbReference type="Pfam" id="PF13637">
    <property type="entry name" value="Ank_4"/>
    <property type="match status" value="1"/>
</dbReference>
<feature type="repeat" description="ANK" evidence="3">
    <location>
        <begin position="135"/>
        <end position="167"/>
    </location>
</feature>
<proteinExistence type="predicted"/>
<evidence type="ECO:0000256" key="3">
    <source>
        <dbReference type="PROSITE-ProRule" id="PRU00023"/>
    </source>
</evidence>
<dbReference type="Gene3D" id="1.25.40.20">
    <property type="entry name" value="Ankyrin repeat-containing domain"/>
    <property type="match status" value="3"/>
</dbReference>
<sequence>MTKRSIQDAAFLGKRKQVMRCIERGDDLNELDEEGFAALHWAIQEGYLRIVELLLDHGADVNLPNQDGMSPLHIALYDQKTDIALLLIKRGAHLDLDEHGFSALHLVAGRGGNKKVLRKLAQNVELLHQRTDDGEGVTPLHYAAQEGKSKKVQLLLEAGAEVDAVGLDGFTPLYLAVGNNHPKAVKVLLKAGADIEAENVADGDTAVLALASAYGYERVVRLLLSYGADPLHRNEDGRTARDAALDNEHHQIAEILRQKEIDALSEEENN</sequence>
<evidence type="ECO:0000256" key="2">
    <source>
        <dbReference type="ARBA" id="ARBA00023043"/>
    </source>
</evidence>
<evidence type="ECO:0000256" key="1">
    <source>
        <dbReference type="ARBA" id="ARBA00022737"/>
    </source>
</evidence>